<accession>A0ABT7FBU4</accession>
<reference evidence="1 2" key="1">
    <citation type="submission" date="2023-05" db="EMBL/GenBank/DDBJ databases">
        <title>Sedimentitalea sp. nov. JM2-8.</title>
        <authorList>
            <person name="Huang J."/>
        </authorList>
    </citation>
    <scope>NUCLEOTIDE SEQUENCE [LARGE SCALE GENOMIC DNA]</scope>
    <source>
        <strain evidence="1 2">JM2-8</strain>
    </source>
</reference>
<comment type="caution">
    <text evidence="1">The sequence shown here is derived from an EMBL/GenBank/DDBJ whole genome shotgun (WGS) entry which is preliminary data.</text>
</comment>
<dbReference type="EMBL" id="JASNJE010000005">
    <property type="protein sequence ID" value="MDK3072582.1"/>
    <property type="molecule type" value="Genomic_DNA"/>
</dbReference>
<proteinExistence type="predicted"/>
<protein>
    <submittedName>
        <fullName evidence="1">Uncharacterized protein</fullName>
    </submittedName>
</protein>
<evidence type="ECO:0000313" key="2">
    <source>
        <dbReference type="Proteomes" id="UP001227126"/>
    </source>
</evidence>
<gene>
    <name evidence="1" type="ORF">QO034_05625</name>
</gene>
<sequence length="55" mass="5785">MRLTSSIAAAAIGPSAAWAIAEDLSFANFMPPGRLHVEDAFHPFADKVAEKTGAK</sequence>
<dbReference type="Proteomes" id="UP001227126">
    <property type="component" value="Unassembled WGS sequence"/>
</dbReference>
<evidence type="ECO:0000313" key="1">
    <source>
        <dbReference type="EMBL" id="MDK3072582.1"/>
    </source>
</evidence>
<keyword evidence="2" id="KW-1185">Reference proteome</keyword>
<organism evidence="1 2">
    <name type="scientific">Sedimentitalea xiamensis</name>
    <dbReference type="NCBI Taxonomy" id="3050037"/>
    <lineage>
        <taxon>Bacteria</taxon>
        <taxon>Pseudomonadati</taxon>
        <taxon>Pseudomonadota</taxon>
        <taxon>Alphaproteobacteria</taxon>
        <taxon>Rhodobacterales</taxon>
        <taxon>Paracoccaceae</taxon>
        <taxon>Sedimentitalea</taxon>
    </lineage>
</organism>
<dbReference type="RefSeq" id="WP_284484525.1">
    <property type="nucleotide sequence ID" value="NZ_JASNJE010000005.1"/>
</dbReference>
<name>A0ABT7FBU4_9RHOB</name>